<dbReference type="GO" id="GO:0005829">
    <property type="term" value="C:cytosol"/>
    <property type="evidence" value="ECO:0007669"/>
    <property type="project" value="TreeGrafter"/>
</dbReference>
<dbReference type="PANTHER" id="PTHR31859">
    <property type="entry name" value="TETRATRICOPEPTIDE REPEAT PROTEIN 39 FAMILY MEMBER"/>
    <property type="match status" value="1"/>
</dbReference>
<dbReference type="CDD" id="cd00170">
    <property type="entry name" value="SEC14"/>
    <property type="match status" value="1"/>
</dbReference>
<feature type="compositionally biased region" description="Polar residues" evidence="1">
    <location>
        <begin position="559"/>
        <end position="571"/>
    </location>
</feature>
<name>A0A1M8A9N3_MALS4</name>
<dbReference type="SUPFAM" id="SSF52087">
    <property type="entry name" value="CRAL/TRIO domain"/>
    <property type="match status" value="1"/>
</dbReference>
<dbReference type="Pfam" id="PF03765">
    <property type="entry name" value="CRAL_TRIO_N"/>
    <property type="match status" value="1"/>
</dbReference>
<dbReference type="SMART" id="SM00516">
    <property type="entry name" value="SEC14"/>
    <property type="match status" value="1"/>
</dbReference>
<dbReference type="Pfam" id="PF10300">
    <property type="entry name" value="Iml2-TPR_39"/>
    <property type="match status" value="1"/>
</dbReference>
<dbReference type="Gene3D" id="1.25.40.10">
    <property type="entry name" value="Tetratricopeptide repeat domain"/>
    <property type="match status" value="1"/>
</dbReference>
<dbReference type="GO" id="GO:0005634">
    <property type="term" value="C:nucleus"/>
    <property type="evidence" value="ECO:0007669"/>
    <property type="project" value="TreeGrafter"/>
</dbReference>
<gene>
    <name evidence="3" type="ORF">MSYG_3478</name>
</gene>
<evidence type="ECO:0000259" key="2">
    <source>
        <dbReference type="PROSITE" id="PS50191"/>
    </source>
</evidence>
<dbReference type="InterPro" id="IPR011990">
    <property type="entry name" value="TPR-like_helical_dom_sf"/>
</dbReference>
<feature type="compositionally biased region" description="Basic and acidic residues" evidence="1">
    <location>
        <begin position="69"/>
        <end position="79"/>
    </location>
</feature>
<reference evidence="4" key="1">
    <citation type="journal article" date="2017" name="Nucleic Acids Res.">
        <title>Proteogenomics produces comprehensive and highly accurate protein-coding gene annotation in a complete genome assembly of Malassezia sympodialis.</title>
        <authorList>
            <person name="Zhu Y."/>
            <person name="Engstroem P.G."/>
            <person name="Tellgren-Roth C."/>
            <person name="Baudo C.D."/>
            <person name="Kennell J.C."/>
            <person name="Sun S."/>
            <person name="Billmyre R.B."/>
            <person name="Schroeder M.S."/>
            <person name="Andersson A."/>
            <person name="Holm T."/>
            <person name="Sigurgeirsson B."/>
            <person name="Wu G."/>
            <person name="Sankaranarayanan S.R."/>
            <person name="Siddharthan R."/>
            <person name="Sanyal K."/>
            <person name="Lundeberg J."/>
            <person name="Nystedt B."/>
            <person name="Boekhout T."/>
            <person name="Dawson T.L. Jr."/>
            <person name="Heitman J."/>
            <person name="Scheynius A."/>
            <person name="Lehtioe J."/>
        </authorList>
    </citation>
    <scope>NUCLEOTIDE SEQUENCE [LARGE SCALE GENOMIC DNA]</scope>
    <source>
        <strain evidence="4">ATCC 42132</strain>
    </source>
</reference>
<dbReference type="InterPro" id="IPR011074">
    <property type="entry name" value="CRAL/TRIO_N_dom"/>
</dbReference>
<dbReference type="OMA" id="FARAYEC"/>
<feature type="domain" description="CRAL-TRIO" evidence="2">
    <location>
        <begin position="164"/>
        <end position="324"/>
    </location>
</feature>
<feature type="region of interest" description="Disordered" evidence="1">
    <location>
        <begin position="468"/>
        <end position="598"/>
    </location>
</feature>
<evidence type="ECO:0000313" key="4">
    <source>
        <dbReference type="Proteomes" id="UP000186303"/>
    </source>
</evidence>
<dbReference type="SUPFAM" id="SSF46938">
    <property type="entry name" value="CRAL/TRIO N-terminal domain"/>
    <property type="match status" value="1"/>
</dbReference>
<proteinExistence type="predicted"/>
<dbReference type="Pfam" id="PF00650">
    <property type="entry name" value="CRAL_TRIO"/>
    <property type="match status" value="1"/>
</dbReference>
<evidence type="ECO:0000313" key="3">
    <source>
        <dbReference type="EMBL" id="SHO79129.1"/>
    </source>
</evidence>
<sequence>MVSDGEKQVPEGYRGNLTPDHAKAFKDAWELLLDIFQRNCERSDELERMGGPKAAQTGQEGSANTSSKENSKESIKESSQENATSQDMKVLDEAVAKYGGRYLRQSFWDTVKMDAPDQFVLRFLRARKFDVDRSVAMLVGSIQFHLDIQTETILFKGEEGLKDVPGFLNQFRRGISYIEGNTDAHEFPIYFIHVARHLTSAQKPETLQQFVVLAMENVRLLCTPPIEKCVIVFDMTGFGLKNMDWNCVMFILKCLEAYYPESLQRIYIHGAPWIFKGIWSALQPLMDPEVQAKIRFSSKAQELEEYVPRSRFRKGMGGTLDWDWSYPEPEPGENALQKDTETRVQLQREFRALCEQFEDATQAWLGGDKEMEYRREVLTRQLRLKYYQMAPFVRAVTVYSRIKVLRNDFTIEWTYPQLDGSVQSQTVNERHNAPALLQWLREHGEDTLENSVGGQKSPCMVAGTAFAPAEATKHSPTEATKRSSAEATKHSPTEATKHSPTEATKHSPTEATSPPTAAGAAAGGTTGQSPAVPRKQRRKPVPQLDEATLASRGERGSDSAASTPQRSSAVEATSPAAEDEAATRARAVPPTPAADDLDGFASAEEFAGDDVEVEEERYAAPAAWTDNLDLDDEERSLLAEDGELPMIPETVVTPHYIPAKVAPHDCQLSESALLEDLETAHEAMQLFLNSQMREAEELCREGAGTRLYCAAGMSMVNVVKSLMTFEPEDMQVAMECCQHTKRIAACLRKKKSRLSTVLPQAKSAISEYSLVQQHAELVYAESILCKSILGILYAGDTIGLVREAMNLRTAYVVLRELLRMLEAADEAVEQANRDGRPSTKAADQDLRSGVYFGMGCCMLVLSLLEPRMLRFMEGVGFAADRRQALRLFERAGGWTRDEVEPRIGVPQEGMRRPLCDLALLLYHLVIPTSVPLPDVDLSQADRVLSWNLHRFPQGTFFLFFSSLLYATQALPEKAVECFRTAIESQREYKQLHHLCFWRLSLTYLGMAEYDRALACFDMLVRESNWSKAIYQYAKAALLYEASPLRRTQAAMAMKQVPALAKKMAGRHVPFERFVMRKAAKFERQSMLGLPALEFVYMWNGFAQTPVATLIAQHLTHIDRVIDELLAYKSPSTFAGGASDYYALYSLAYFLRGVALRYVAFPEPHTVVRPPVGQQLDMAEVADDARQSLLKACAHGEHLDAVDRYLVYFAHYELGSLYLAQGDLARARRELELVESRRPLVPQESSRLKIPRASYPMSHLCQMRANLLLQRLQPSDGPSKLTRSFSRRLRSLSGASAPPSAPRSTAAAVAAPTQHYNDIPERLERAPSGRDLGRRARSSRLLL</sequence>
<dbReference type="InterPro" id="IPR001251">
    <property type="entry name" value="CRAL-TRIO_dom"/>
</dbReference>
<feature type="compositionally biased region" description="Basic and acidic residues" evidence="1">
    <location>
        <begin position="1317"/>
        <end position="1333"/>
    </location>
</feature>
<dbReference type="STRING" id="1230383.A0A1M8A9N3"/>
<dbReference type="InterPro" id="IPR019412">
    <property type="entry name" value="IML2/TPR_39"/>
</dbReference>
<dbReference type="SMART" id="SM01100">
    <property type="entry name" value="CRAL_TRIO_N"/>
    <property type="match status" value="1"/>
</dbReference>
<dbReference type="PROSITE" id="PS50191">
    <property type="entry name" value="CRAL_TRIO"/>
    <property type="match status" value="1"/>
</dbReference>
<feature type="region of interest" description="Disordered" evidence="1">
    <location>
        <begin position="44"/>
        <end position="87"/>
    </location>
</feature>
<protein>
    <submittedName>
        <fullName evidence="3">Similar to S.cerevisiae protein CSR1 (Phosphatidylinositol transfer protein)</fullName>
    </submittedName>
</protein>
<dbReference type="EMBL" id="LT671825">
    <property type="protein sequence ID" value="SHO79129.1"/>
    <property type="molecule type" value="Genomic_DNA"/>
</dbReference>
<dbReference type="Gene3D" id="3.40.525.10">
    <property type="entry name" value="CRAL-TRIO lipid binding domain"/>
    <property type="match status" value="1"/>
</dbReference>
<accession>A0A1M8A9N3</accession>
<feature type="compositionally biased region" description="Low complexity" evidence="1">
    <location>
        <begin position="509"/>
        <end position="520"/>
    </location>
</feature>
<keyword evidence="4" id="KW-1185">Reference proteome</keyword>
<dbReference type="VEuPathDB" id="FungiDB:MSYG_3478"/>
<organism evidence="3 4">
    <name type="scientific">Malassezia sympodialis (strain ATCC 42132)</name>
    <name type="common">Atopic eczema-associated yeast</name>
    <dbReference type="NCBI Taxonomy" id="1230383"/>
    <lineage>
        <taxon>Eukaryota</taxon>
        <taxon>Fungi</taxon>
        <taxon>Dikarya</taxon>
        <taxon>Basidiomycota</taxon>
        <taxon>Ustilaginomycotina</taxon>
        <taxon>Malasseziomycetes</taxon>
        <taxon>Malasseziales</taxon>
        <taxon>Malasseziaceae</taxon>
        <taxon>Malassezia</taxon>
    </lineage>
</organism>
<dbReference type="PANTHER" id="PTHR31859:SF1">
    <property type="entry name" value="TETRATRICOPEPTIDE REPEAT PROTEIN 39C"/>
    <property type="match status" value="1"/>
</dbReference>
<feature type="compositionally biased region" description="Low complexity" evidence="1">
    <location>
        <begin position="1290"/>
        <end position="1311"/>
    </location>
</feature>
<dbReference type="GO" id="GO:0005741">
    <property type="term" value="C:mitochondrial outer membrane"/>
    <property type="evidence" value="ECO:0007669"/>
    <property type="project" value="TreeGrafter"/>
</dbReference>
<dbReference type="SUPFAM" id="SSF48452">
    <property type="entry name" value="TPR-like"/>
    <property type="match status" value="1"/>
</dbReference>
<evidence type="ECO:0000256" key="1">
    <source>
        <dbReference type="SAM" id="MobiDB-lite"/>
    </source>
</evidence>
<feature type="compositionally biased region" description="Basic and acidic residues" evidence="1">
    <location>
        <begin position="471"/>
        <end position="508"/>
    </location>
</feature>
<dbReference type="InterPro" id="IPR036865">
    <property type="entry name" value="CRAL-TRIO_dom_sf"/>
</dbReference>
<dbReference type="Proteomes" id="UP000186303">
    <property type="component" value="Chromosome 5"/>
</dbReference>
<feature type="region of interest" description="Disordered" evidence="1">
    <location>
        <begin position="1290"/>
        <end position="1342"/>
    </location>
</feature>
<dbReference type="InterPro" id="IPR036273">
    <property type="entry name" value="CRAL/TRIO_N_dom_sf"/>
</dbReference>
<dbReference type="OrthoDB" id="43460at2759"/>